<evidence type="ECO:0000256" key="3">
    <source>
        <dbReference type="ARBA" id="ARBA00005712"/>
    </source>
</evidence>
<comment type="subcellular location">
    <subcellularLocation>
        <location evidence="10">Cell membrane</location>
        <topology evidence="10">Peripheral membrane protein</topology>
    </subcellularLocation>
    <subcellularLocation>
        <location evidence="2">Endomembrane system</location>
        <topology evidence="2">Peripheral membrane protein</topology>
    </subcellularLocation>
</comment>
<dbReference type="NCBIfam" id="NF001851">
    <property type="entry name" value="PRK00571.2-4"/>
    <property type="match status" value="1"/>
</dbReference>
<dbReference type="InterPro" id="IPR001469">
    <property type="entry name" value="ATP_synth_F1_dsu/esu"/>
</dbReference>
<dbReference type="NCBIfam" id="NF009983">
    <property type="entry name" value="PRK13449.1"/>
    <property type="match status" value="1"/>
</dbReference>
<dbReference type="SUPFAM" id="SSF51344">
    <property type="entry name" value="Epsilon subunit of F1F0-ATP synthase N-terminal domain"/>
    <property type="match status" value="1"/>
</dbReference>
<accession>A0A6N6VMB3</accession>
<dbReference type="HAMAP" id="MF_00530">
    <property type="entry name" value="ATP_synth_epsil_bac"/>
    <property type="match status" value="1"/>
</dbReference>
<keyword evidence="4 10" id="KW-0813">Transport</keyword>
<feature type="domain" description="ATP synthase F1 complex delta/epsilon subunit N-terminal" evidence="12">
    <location>
        <begin position="5"/>
        <end position="82"/>
    </location>
</feature>
<evidence type="ECO:0000259" key="12">
    <source>
        <dbReference type="Pfam" id="PF02823"/>
    </source>
</evidence>
<dbReference type="GO" id="GO:0005524">
    <property type="term" value="F:ATP binding"/>
    <property type="evidence" value="ECO:0007669"/>
    <property type="project" value="UniProtKB-UniRule"/>
</dbReference>
<dbReference type="GO" id="GO:0005886">
    <property type="term" value="C:plasma membrane"/>
    <property type="evidence" value="ECO:0007669"/>
    <property type="project" value="UniProtKB-SubCell"/>
</dbReference>
<evidence type="ECO:0000313" key="13">
    <source>
        <dbReference type="EMBL" id="KAB7742189.1"/>
    </source>
</evidence>
<keyword evidence="9 10" id="KW-0066">ATP synthesis</keyword>
<organism evidence="13 14">
    <name type="scientific">Parvibaculum sedimenti</name>
    <dbReference type="NCBI Taxonomy" id="2608632"/>
    <lineage>
        <taxon>Bacteria</taxon>
        <taxon>Pseudomonadati</taxon>
        <taxon>Pseudomonadota</taxon>
        <taxon>Alphaproteobacteria</taxon>
        <taxon>Hyphomicrobiales</taxon>
        <taxon>Parvibaculaceae</taxon>
        <taxon>Parvibaculum</taxon>
    </lineage>
</organism>
<dbReference type="PANTHER" id="PTHR13822">
    <property type="entry name" value="ATP SYNTHASE DELTA/EPSILON CHAIN"/>
    <property type="match status" value="1"/>
</dbReference>
<dbReference type="GO" id="GO:0046933">
    <property type="term" value="F:proton-transporting ATP synthase activity, rotational mechanism"/>
    <property type="evidence" value="ECO:0007669"/>
    <property type="project" value="UniProtKB-UniRule"/>
</dbReference>
<dbReference type="NCBIfam" id="TIGR01216">
    <property type="entry name" value="ATP_synt_epsi"/>
    <property type="match status" value="1"/>
</dbReference>
<dbReference type="GO" id="GO:0012505">
    <property type="term" value="C:endomembrane system"/>
    <property type="evidence" value="ECO:0007669"/>
    <property type="project" value="UniProtKB-SubCell"/>
</dbReference>
<dbReference type="Gene3D" id="2.60.15.10">
    <property type="entry name" value="F0F1 ATP synthase delta/epsilon subunit, N-terminal"/>
    <property type="match status" value="1"/>
</dbReference>
<dbReference type="EMBL" id="WESC01000002">
    <property type="protein sequence ID" value="KAB7742189.1"/>
    <property type="molecule type" value="Genomic_DNA"/>
</dbReference>
<gene>
    <name evidence="10" type="primary">atpC</name>
    <name evidence="13" type="ORF">F2P47_02655</name>
</gene>
<comment type="similarity">
    <text evidence="3 10 11">Belongs to the ATPase epsilon chain family.</text>
</comment>
<evidence type="ECO:0000256" key="9">
    <source>
        <dbReference type="ARBA" id="ARBA00023310"/>
    </source>
</evidence>
<dbReference type="GO" id="GO:0045259">
    <property type="term" value="C:proton-transporting ATP synthase complex"/>
    <property type="evidence" value="ECO:0007669"/>
    <property type="project" value="UniProtKB-KW"/>
</dbReference>
<sequence length="132" mass="14557">MADKLHFDLVSPERLLLSENVDMVTVPGKEGDFGVLAGHSPMMTTLRPGVINVDEAGKPQRRIFVRGGFAEVTPSGLTVLAEYTIPVEELDQARLDLEIGYAEEDVADAKSDDARLMAQEKLDHLKQMRHAL</sequence>
<dbReference type="Proteomes" id="UP000468901">
    <property type="component" value="Unassembled WGS sequence"/>
</dbReference>
<dbReference type="Pfam" id="PF02823">
    <property type="entry name" value="ATP-synt_DE_N"/>
    <property type="match status" value="1"/>
</dbReference>
<evidence type="ECO:0000256" key="6">
    <source>
        <dbReference type="ARBA" id="ARBA00023065"/>
    </source>
</evidence>
<keyword evidence="8 10" id="KW-0139">CF(1)</keyword>
<keyword evidence="5 10" id="KW-0375">Hydrogen ion transport</keyword>
<evidence type="ECO:0000256" key="11">
    <source>
        <dbReference type="RuleBase" id="RU003656"/>
    </source>
</evidence>
<dbReference type="AlphaFoldDB" id="A0A6N6VMB3"/>
<evidence type="ECO:0000256" key="8">
    <source>
        <dbReference type="ARBA" id="ARBA00023196"/>
    </source>
</evidence>
<dbReference type="PANTHER" id="PTHR13822:SF10">
    <property type="entry name" value="ATP SYNTHASE EPSILON CHAIN, CHLOROPLASTIC"/>
    <property type="match status" value="1"/>
</dbReference>
<dbReference type="CDD" id="cd12152">
    <property type="entry name" value="F1-ATPase_delta"/>
    <property type="match status" value="1"/>
</dbReference>
<comment type="function">
    <text evidence="1 10">Produces ATP from ADP in the presence of a proton gradient across the membrane.</text>
</comment>
<keyword evidence="10" id="KW-1003">Cell membrane</keyword>
<evidence type="ECO:0000256" key="1">
    <source>
        <dbReference type="ARBA" id="ARBA00003543"/>
    </source>
</evidence>
<proteinExistence type="inferred from homology"/>
<evidence type="ECO:0000256" key="10">
    <source>
        <dbReference type="HAMAP-Rule" id="MF_00530"/>
    </source>
</evidence>
<dbReference type="RefSeq" id="WP_152214611.1">
    <property type="nucleotide sequence ID" value="NZ_JBAQYD010000160.1"/>
</dbReference>
<evidence type="ECO:0000256" key="5">
    <source>
        <dbReference type="ARBA" id="ARBA00022781"/>
    </source>
</evidence>
<name>A0A6N6VMB3_9HYPH</name>
<evidence type="ECO:0000313" key="14">
    <source>
        <dbReference type="Proteomes" id="UP000468901"/>
    </source>
</evidence>
<keyword evidence="7 10" id="KW-0472">Membrane</keyword>
<evidence type="ECO:0000256" key="2">
    <source>
        <dbReference type="ARBA" id="ARBA00004184"/>
    </source>
</evidence>
<keyword evidence="6 10" id="KW-0406">Ion transport</keyword>
<keyword evidence="14" id="KW-1185">Reference proteome</keyword>
<dbReference type="InterPro" id="IPR020546">
    <property type="entry name" value="ATP_synth_F1_dsu/esu_N"/>
</dbReference>
<evidence type="ECO:0000256" key="7">
    <source>
        <dbReference type="ARBA" id="ARBA00023136"/>
    </source>
</evidence>
<evidence type="ECO:0000256" key="4">
    <source>
        <dbReference type="ARBA" id="ARBA00022448"/>
    </source>
</evidence>
<dbReference type="InterPro" id="IPR036771">
    <property type="entry name" value="ATPsynth_dsu/esu_N"/>
</dbReference>
<comment type="caution">
    <text evidence="13">The sequence shown here is derived from an EMBL/GenBank/DDBJ whole genome shotgun (WGS) entry which is preliminary data.</text>
</comment>
<reference evidence="13 14" key="1">
    <citation type="submission" date="2019-09" db="EMBL/GenBank/DDBJ databases">
        <title>Parvibaculum sedimenti sp. nov., isolated from sediment.</title>
        <authorList>
            <person name="Wang Y."/>
        </authorList>
    </citation>
    <scope>NUCLEOTIDE SEQUENCE [LARGE SCALE GENOMIC DNA]</scope>
    <source>
        <strain evidence="13 14">HXT-9</strain>
    </source>
</reference>
<comment type="subunit">
    <text evidence="10 11">F-type ATPases have 2 components, CF(1) - the catalytic core - and CF(0) - the membrane proton channel. CF(1) has five subunits: alpha(3), beta(3), gamma(1), delta(1), epsilon(1). CF(0) has three main subunits: a, b and c.</text>
</comment>
<protein>
    <recommendedName>
        <fullName evidence="10">ATP synthase epsilon chain</fullName>
    </recommendedName>
    <alternativeName>
        <fullName evidence="10">ATP synthase F1 sector epsilon subunit</fullName>
    </alternativeName>
    <alternativeName>
        <fullName evidence="10">F-ATPase epsilon subunit</fullName>
    </alternativeName>
</protein>